<feature type="domain" description="HTH tetR-type" evidence="5">
    <location>
        <begin position="7"/>
        <end position="67"/>
    </location>
</feature>
<accession>A0ABS1D073</accession>
<dbReference type="Proteomes" id="UP000697995">
    <property type="component" value="Unassembled WGS sequence"/>
</dbReference>
<dbReference type="InterPro" id="IPR001647">
    <property type="entry name" value="HTH_TetR"/>
</dbReference>
<evidence type="ECO:0000259" key="5">
    <source>
        <dbReference type="PROSITE" id="PS50977"/>
    </source>
</evidence>
<evidence type="ECO:0000256" key="2">
    <source>
        <dbReference type="ARBA" id="ARBA00023125"/>
    </source>
</evidence>
<evidence type="ECO:0000313" key="7">
    <source>
        <dbReference type="Proteomes" id="UP000697995"/>
    </source>
</evidence>
<dbReference type="Gene3D" id="1.10.10.60">
    <property type="entry name" value="Homeodomain-like"/>
    <property type="match status" value="1"/>
</dbReference>
<dbReference type="InterPro" id="IPR009057">
    <property type="entry name" value="Homeodomain-like_sf"/>
</dbReference>
<keyword evidence="3" id="KW-0804">Transcription</keyword>
<evidence type="ECO:0000313" key="6">
    <source>
        <dbReference type="EMBL" id="MBK1660100.1"/>
    </source>
</evidence>
<comment type="caution">
    <text evidence="6">The sequence shown here is derived from an EMBL/GenBank/DDBJ whole genome shotgun (WGS) entry which is preliminary data.</text>
</comment>
<proteinExistence type="predicted"/>
<dbReference type="PANTHER" id="PTHR47506">
    <property type="entry name" value="TRANSCRIPTIONAL REGULATORY PROTEIN"/>
    <property type="match status" value="1"/>
</dbReference>
<dbReference type="Pfam" id="PF00440">
    <property type="entry name" value="TetR_N"/>
    <property type="match status" value="1"/>
</dbReference>
<dbReference type="Gene3D" id="1.10.357.10">
    <property type="entry name" value="Tetracycline Repressor, domain 2"/>
    <property type="match status" value="1"/>
</dbReference>
<dbReference type="PANTHER" id="PTHR47506:SF1">
    <property type="entry name" value="HTH-TYPE TRANSCRIPTIONAL REGULATOR YJDC"/>
    <property type="match status" value="1"/>
</dbReference>
<protein>
    <recommendedName>
        <fullName evidence="5">HTH tetR-type domain-containing protein</fullName>
    </recommendedName>
</protein>
<evidence type="ECO:0000256" key="1">
    <source>
        <dbReference type="ARBA" id="ARBA00023015"/>
    </source>
</evidence>
<dbReference type="EMBL" id="NRSG01000146">
    <property type="protein sequence ID" value="MBK1660100.1"/>
    <property type="molecule type" value="Genomic_DNA"/>
</dbReference>
<feature type="DNA-binding region" description="H-T-H motif" evidence="4">
    <location>
        <begin position="30"/>
        <end position="49"/>
    </location>
</feature>
<keyword evidence="7" id="KW-1185">Reference proteome</keyword>
<dbReference type="InterPro" id="IPR036271">
    <property type="entry name" value="Tet_transcr_reg_TetR-rel_C_sf"/>
</dbReference>
<dbReference type="Pfam" id="PF16925">
    <property type="entry name" value="TetR_C_13"/>
    <property type="match status" value="1"/>
</dbReference>
<sequence>MAGRPRAFDRETALEDAMRAFWAHGYERTGLPELQAAMGIGRQSLYNAFGDKRALFLEALDHYGTTQFRWLHERLAAPGSGLANVRAVLATWVDAVTARDFRGCLVCNATVEFGRDREVTAITERHNAAIEASFLAALRRAQAAGELRPSTDVAALAQFLATLGQGLALQGRGGLSRAKAAAIVGVADGLLDAAAAGR</sequence>
<dbReference type="SUPFAM" id="SSF46689">
    <property type="entry name" value="Homeodomain-like"/>
    <property type="match status" value="1"/>
</dbReference>
<reference evidence="6 7" key="1">
    <citation type="journal article" date="2020" name="Microorganisms">
        <title>Osmotic Adaptation and Compatible Solute Biosynthesis of Phototrophic Bacteria as Revealed from Genome Analyses.</title>
        <authorList>
            <person name="Imhoff J.F."/>
            <person name="Rahn T."/>
            <person name="Kunzel S."/>
            <person name="Keller A."/>
            <person name="Neulinger S.C."/>
        </authorList>
    </citation>
    <scope>NUCLEOTIDE SEQUENCE [LARGE SCALE GENOMIC DNA]</scope>
    <source>
        <strain evidence="6 7">DSM 15382</strain>
    </source>
</reference>
<dbReference type="PROSITE" id="PS50977">
    <property type="entry name" value="HTH_TETR_2"/>
    <property type="match status" value="1"/>
</dbReference>
<dbReference type="RefSeq" id="WP_133221494.1">
    <property type="nucleotide sequence ID" value="NZ_NRSG01000146.1"/>
</dbReference>
<organism evidence="6 7">
    <name type="scientific">Paracraurococcus ruber</name>
    <dbReference type="NCBI Taxonomy" id="77675"/>
    <lineage>
        <taxon>Bacteria</taxon>
        <taxon>Pseudomonadati</taxon>
        <taxon>Pseudomonadota</taxon>
        <taxon>Alphaproteobacteria</taxon>
        <taxon>Acetobacterales</taxon>
        <taxon>Roseomonadaceae</taxon>
        <taxon>Paracraurococcus</taxon>
    </lineage>
</organism>
<keyword evidence="1" id="KW-0805">Transcription regulation</keyword>
<gene>
    <name evidence="6" type="ORF">CKO45_17860</name>
</gene>
<evidence type="ECO:0000256" key="4">
    <source>
        <dbReference type="PROSITE-ProRule" id="PRU00335"/>
    </source>
</evidence>
<dbReference type="InterPro" id="IPR011075">
    <property type="entry name" value="TetR_C"/>
</dbReference>
<evidence type="ECO:0000256" key="3">
    <source>
        <dbReference type="ARBA" id="ARBA00023163"/>
    </source>
</evidence>
<name>A0ABS1D073_9PROT</name>
<keyword evidence="2 4" id="KW-0238">DNA-binding</keyword>
<dbReference type="SUPFAM" id="SSF48498">
    <property type="entry name" value="Tetracyclin repressor-like, C-terminal domain"/>
    <property type="match status" value="1"/>
</dbReference>